<accession>A0A1C4U6Q2</accession>
<dbReference type="AlphaFoldDB" id="A0A1C4U6Q2"/>
<protein>
    <submittedName>
        <fullName evidence="2">Carbohydrate ABC transporter substrate-binding protein, CUT1 family</fullName>
    </submittedName>
</protein>
<keyword evidence="1" id="KW-0732">Signal</keyword>
<dbReference type="OrthoDB" id="358201at2"/>
<gene>
    <name evidence="2" type="ORF">GA0070607_0236</name>
</gene>
<dbReference type="PANTHER" id="PTHR43649">
    <property type="entry name" value="ARABINOSE-BINDING PROTEIN-RELATED"/>
    <property type="match status" value="1"/>
</dbReference>
<dbReference type="PANTHER" id="PTHR43649:SF14">
    <property type="entry name" value="BLR3389 PROTEIN"/>
    <property type="match status" value="1"/>
</dbReference>
<evidence type="ECO:0000313" key="3">
    <source>
        <dbReference type="Proteomes" id="UP000198243"/>
    </source>
</evidence>
<dbReference type="RefSeq" id="WP_089016498.1">
    <property type="nucleotide sequence ID" value="NZ_LT607412.1"/>
</dbReference>
<proteinExistence type="predicted"/>
<dbReference type="Proteomes" id="UP000198243">
    <property type="component" value="Chromosome I"/>
</dbReference>
<dbReference type="Pfam" id="PF01547">
    <property type="entry name" value="SBP_bac_1"/>
    <property type="match status" value="1"/>
</dbReference>
<feature type="signal peptide" evidence="1">
    <location>
        <begin position="1"/>
        <end position="31"/>
    </location>
</feature>
<organism evidence="2 3">
    <name type="scientific">Micromonospora coriariae</name>
    <dbReference type="NCBI Taxonomy" id="285665"/>
    <lineage>
        <taxon>Bacteria</taxon>
        <taxon>Bacillati</taxon>
        <taxon>Actinomycetota</taxon>
        <taxon>Actinomycetes</taxon>
        <taxon>Micromonosporales</taxon>
        <taxon>Micromonosporaceae</taxon>
        <taxon>Micromonospora</taxon>
    </lineage>
</organism>
<evidence type="ECO:0000313" key="2">
    <source>
        <dbReference type="EMBL" id="SCE67398.1"/>
    </source>
</evidence>
<dbReference type="PROSITE" id="PS51257">
    <property type="entry name" value="PROKAR_LIPOPROTEIN"/>
    <property type="match status" value="1"/>
</dbReference>
<reference evidence="3" key="1">
    <citation type="submission" date="2016-06" db="EMBL/GenBank/DDBJ databases">
        <authorList>
            <person name="Varghese N."/>
            <person name="Submissions Spin"/>
        </authorList>
    </citation>
    <scope>NUCLEOTIDE SEQUENCE [LARGE SCALE GENOMIC DNA]</scope>
    <source>
        <strain evidence="3">DSM 44875</strain>
    </source>
</reference>
<keyword evidence="3" id="KW-1185">Reference proteome</keyword>
<dbReference type="InterPro" id="IPR006059">
    <property type="entry name" value="SBP"/>
</dbReference>
<evidence type="ECO:0000256" key="1">
    <source>
        <dbReference type="SAM" id="SignalP"/>
    </source>
</evidence>
<dbReference type="EMBL" id="LT607412">
    <property type="protein sequence ID" value="SCE67398.1"/>
    <property type="molecule type" value="Genomic_DNA"/>
</dbReference>
<name>A0A1C4U6Q2_9ACTN</name>
<sequence length="462" mass="48707">MSRAAARPRTRAGLRAAVGLVTALGLFGAAACAPGASPSKPAGDDASRAVQTDAAKLGNVTLTVWDQEVRGGQNEQMSALNEAFHAKYPNITIKRVSRSFDDLGTTLRLALSGNDAPDVVQSNNGRADMGKFVQAQQLLSLEPWAKAYGWADRYPDSVLQYSRYTPDGKTFGEGNVYGMPQVGEIVGIFYNKEKLTKLGLQPPKTWAELTLALATAKQKGETPLQLGNLDKWPAGHVFGTIQGQFVPADEVTKLGFGGSGASWTTPENTKAAEELVNWVNAGYFNGSPNGTDYDKAWQNFGAGQGLFLIAGSWLGADLDKSMGGKVGFSAPPPGQDGKVAATGGTGLPFTITSKAKNPDAAAAYINFITSTDAMATLTKTGNMPVVETAKQQKPSGVQGDIFTAFGATTESGRLLPYLDYATPTMGDTLGAALQDLIAKRISPQQFLQKLQDDNAKSVAGNN</sequence>
<feature type="chain" id="PRO_5038902667" evidence="1">
    <location>
        <begin position="32"/>
        <end position="462"/>
    </location>
</feature>
<dbReference type="Gene3D" id="3.40.190.10">
    <property type="entry name" value="Periplasmic binding protein-like II"/>
    <property type="match status" value="2"/>
</dbReference>
<dbReference type="SUPFAM" id="SSF53850">
    <property type="entry name" value="Periplasmic binding protein-like II"/>
    <property type="match status" value="1"/>
</dbReference>
<dbReference type="InterPro" id="IPR050490">
    <property type="entry name" value="Bact_solute-bd_prot1"/>
</dbReference>